<dbReference type="AlphaFoldDB" id="A0A8T4IJC6"/>
<dbReference type="SUPFAM" id="SSF51905">
    <property type="entry name" value="FAD/NAD(P)-binding domain"/>
    <property type="match status" value="1"/>
</dbReference>
<dbReference type="PANTHER" id="PTHR43422">
    <property type="entry name" value="THIAMINE THIAZOLE SYNTHASE"/>
    <property type="match status" value="1"/>
</dbReference>
<sequence length="451" mass="48538">MGHAIVLGAGISGLLAARALAWHFDRVTVVERDRLPGEAVPRRGVPQGRHVHALLARGGEAIDVLFPGLTGELESLGAPVSTLLTEASYNLAGGELARGDIGARMVQASRPLLESVVRERVAALGQVKIIEGYDATGLTAEGSRVTGVRIRARGRPSTAEDGTSGEVVRGELVVDALGRAGRSAAWLAELGYARPSERRVKVDLGYTSRLFRMPEDALGSDRVLLVASVPGHPTRGLAGMLQEGDRWLLTLSGVQGDHPPTDLAEFRAFARTFVPPRVEAALSRAEPLDDGFAYRFPDGVRRWYEKLTALPDGLVAVGDSVCSFNPVYGQGMTVAVLEAQALERCLREGGQEELPRRYYRAAAKVLDTPWRFAAEADLTLPGAEGKRARSARLASGYMLRLRRVAHHDPVVAAGLLRVTMLLDPPSALFAPRMAARVLRGPEAAARGRRRR</sequence>
<proteinExistence type="predicted"/>
<evidence type="ECO:0000313" key="1">
    <source>
        <dbReference type="EMBL" id="MBR7671520.1"/>
    </source>
</evidence>
<comment type="caution">
    <text evidence="1">The sequence shown here is derived from an EMBL/GenBank/DDBJ whole genome shotgun (WGS) entry which is preliminary data.</text>
</comment>
<reference evidence="1" key="1">
    <citation type="submission" date="2021-04" db="EMBL/GenBank/DDBJ databases">
        <title>Sequencing of actinobacteria type strains.</title>
        <authorList>
            <person name="Nguyen G.-S."/>
            <person name="Wentzel A."/>
        </authorList>
    </citation>
    <scope>NUCLEOTIDE SEQUENCE</scope>
    <source>
        <strain evidence="1">DSM 42095</strain>
    </source>
</reference>
<organism evidence="1 2">
    <name type="scientific">Streptomyces daliensis</name>
    <dbReference type="NCBI Taxonomy" id="299421"/>
    <lineage>
        <taxon>Bacteria</taxon>
        <taxon>Bacillati</taxon>
        <taxon>Actinomycetota</taxon>
        <taxon>Actinomycetes</taxon>
        <taxon>Kitasatosporales</taxon>
        <taxon>Streptomycetaceae</taxon>
        <taxon>Streptomyces</taxon>
    </lineage>
</organism>
<dbReference type="GO" id="GO:0004497">
    <property type="term" value="F:monooxygenase activity"/>
    <property type="evidence" value="ECO:0007669"/>
    <property type="project" value="UniProtKB-KW"/>
</dbReference>
<name>A0A8T4IJC6_9ACTN</name>
<gene>
    <name evidence="1" type="ORF">KDA82_00395</name>
</gene>
<keyword evidence="1" id="KW-0560">Oxidoreductase</keyword>
<dbReference type="Gene3D" id="3.50.50.60">
    <property type="entry name" value="FAD/NAD(P)-binding domain"/>
    <property type="match status" value="1"/>
</dbReference>
<dbReference type="Proteomes" id="UP000675554">
    <property type="component" value="Unassembled WGS sequence"/>
</dbReference>
<protein>
    <submittedName>
        <fullName evidence="1">FAD-binding monooxygenase</fullName>
    </submittedName>
</protein>
<keyword evidence="1" id="KW-0503">Monooxygenase</keyword>
<dbReference type="PANTHER" id="PTHR43422:SF3">
    <property type="entry name" value="THIAMINE THIAZOLE SYNTHASE"/>
    <property type="match status" value="1"/>
</dbReference>
<accession>A0A8T4IJC6</accession>
<dbReference type="InterPro" id="IPR036188">
    <property type="entry name" value="FAD/NAD-bd_sf"/>
</dbReference>
<dbReference type="EMBL" id="JAGSMN010000004">
    <property type="protein sequence ID" value="MBR7671520.1"/>
    <property type="molecule type" value="Genomic_DNA"/>
</dbReference>
<evidence type="ECO:0000313" key="2">
    <source>
        <dbReference type="Proteomes" id="UP000675554"/>
    </source>
</evidence>
<keyword evidence="2" id="KW-1185">Reference proteome</keyword>